<dbReference type="Proteomes" id="UP000499080">
    <property type="component" value="Unassembled WGS sequence"/>
</dbReference>
<name>A0A4Y2DD62_ARAVE</name>
<protein>
    <submittedName>
        <fullName evidence="1">Uncharacterized protein</fullName>
    </submittedName>
</protein>
<keyword evidence="2" id="KW-1185">Reference proteome</keyword>
<proteinExistence type="predicted"/>
<comment type="caution">
    <text evidence="1">The sequence shown here is derived from an EMBL/GenBank/DDBJ whole genome shotgun (WGS) entry which is preliminary data.</text>
</comment>
<sequence>MTRTTPELAPHQREPMYDLTCNRPAYKVDLQCFEPGVLRPRSLTTRTPENGENFFIMKSMDLMHVTSHPPTRDLLEAAVGQSETADS</sequence>
<dbReference type="AlphaFoldDB" id="A0A4Y2DD62"/>
<evidence type="ECO:0000313" key="2">
    <source>
        <dbReference type="Proteomes" id="UP000499080"/>
    </source>
</evidence>
<accession>A0A4Y2DD62</accession>
<evidence type="ECO:0000313" key="1">
    <source>
        <dbReference type="EMBL" id="GBM14179.1"/>
    </source>
</evidence>
<dbReference type="EMBL" id="BGPR01000339">
    <property type="protein sequence ID" value="GBM14179.1"/>
    <property type="molecule type" value="Genomic_DNA"/>
</dbReference>
<gene>
    <name evidence="1" type="ORF">AVEN_60997_1</name>
</gene>
<organism evidence="1 2">
    <name type="scientific">Araneus ventricosus</name>
    <name type="common">Orbweaver spider</name>
    <name type="synonym">Epeira ventricosa</name>
    <dbReference type="NCBI Taxonomy" id="182803"/>
    <lineage>
        <taxon>Eukaryota</taxon>
        <taxon>Metazoa</taxon>
        <taxon>Ecdysozoa</taxon>
        <taxon>Arthropoda</taxon>
        <taxon>Chelicerata</taxon>
        <taxon>Arachnida</taxon>
        <taxon>Araneae</taxon>
        <taxon>Araneomorphae</taxon>
        <taxon>Entelegynae</taxon>
        <taxon>Araneoidea</taxon>
        <taxon>Araneidae</taxon>
        <taxon>Araneus</taxon>
    </lineage>
</organism>
<reference evidence="1 2" key="1">
    <citation type="journal article" date="2019" name="Sci. Rep.">
        <title>Orb-weaving spider Araneus ventricosus genome elucidates the spidroin gene catalogue.</title>
        <authorList>
            <person name="Kono N."/>
            <person name="Nakamura H."/>
            <person name="Ohtoshi R."/>
            <person name="Moran D.A.P."/>
            <person name="Shinohara A."/>
            <person name="Yoshida Y."/>
            <person name="Fujiwara M."/>
            <person name="Mori M."/>
            <person name="Tomita M."/>
            <person name="Arakawa K."/>
        </authorList>
    </citation>
    <scope>NUCLEOTIDE SEQUENCE [LARGE SCALE GENOMIC DNA]</scope>
</reference>